<evidence type="ECO:0000313" key="1">
    <source>
        <dbReference type="EMBL" id="TNN70870.1"/>
    </source>
</evidence>
<gene>
    <name evidence="1" type="ORF">EYF80_018855</name>
</gene>
<proteinExistence type="predicted"/>
<dbReference type="EMBL" id="SRLO01000157">
    <property type="protein sequence ID" value="TNN70870.1"/>
    <property type="molecule type" value="Genomic_DNA"/>
</dbReference>
<protein>
    <submittedName>
        <fullName evidence="1">Uncharacterized protein</fullName>
    </submittedName>
</protein>
<dbReference type="Proteomes" id="UP000314294">
    <property type="component" value="Unassembled WGS sequence"/>
</dbReference>
<dbReference type="AlphaFoldDB" id="A0A4Z2HZA6"/>
<evidence type="ECO:0000313" key="2">
    <source>
        <dbReference type="Proteomes" id="UP000314294"/>
    </source>
</evidence>
<accession>A0A4Z2HZA6</accession>
<keyword evidence="2" id="KW-1185">Reference proteome</keyword>
<name>A0A4Z2HZA6_9TELE</name>
<organism evidence="1 2">
    <name type="scientific">Liparis tanakae</name>
    <name type="common">Tanaka's snailfish</name>
    <dbReference type="NCBI Taxonomy" id="230148"/>
    <lineage>
        <taxon>Eukaryota</taxon>
        <taxon>Metazoa</taxon>
        <taxon>Chordata</taxon>
        <taxon>Craniata</taxon>
        <taxon>Vertebrata</taxon>
        <taxon>Euteleostomi</taxon>
        <taxon>Actinopterygii</taxon>
        <taxon>Neopterygii</taxon>
        <taxon>Teleostei</taxon>
        <taxon>Neoteleostei</taxon>
        <taxon>Acanthomorphata</taxon>
        <taxon>Eupercaria</taxon>
        <taxon>Perciformes</taxon>
        <taxon>Cottioidei</taxon>
        <taxon>Cottales</taxon>
        <taxon>Liparidae</taxon>
        <taxon>Liparis</taxon>
    </lineage>
</organism>
<comment type="caution">
    <text evidence="1">The sequence shown here is derived from an EMBL/GenBank/DDBJ whole genome shotgun (WGS) entry which is preliminary data.</text>
</comment>
<sequence length="207" mass="23174">MLMMDCPFTARIRSPTFSFPHRQQQLTDDGGVLRSVQGADDDEAKALVVLAVNNHVTGLQGGPLWRRGGSRDHDRLRARSRGRIAARRAVLCGHRAGAAAIHRTQLTWRRGSKRRDRMRLEADVTVKHSPRLLVKVIGVRFVKIEALGGVGHRRAMLWLVWERGPSWQDWAGQVCLGAAMWIPLVNHQMADAGAARSEELESQCHNI</sequence>
<reference evidence="1 2" key="1">
    <citation type="submission" date="2019-03" db="EMBL/GenBank/DDBJ databases">
        <title>First draft genome of Liparis tanakae, snailfish: a comprehensive survey of snailfish specific genes.</title>
        <authorList>
            <person name="Kim W."/>
            <person name="Song I."/>
            <person name="Jeong J.-H."/>
            <person name="Kim D."/>
            <person name="Kim S."/>
            <person name="Ryu S."/>
            <person name="Song J.Y."/>
            <person name="Lee S.K."/>
        </authorList>
    </citation>
    <scope>NUCLEOTIDE SEQUENCE [LARGE SCALE GENOMIC DNA]</scope>
    <source>
        <tissue evidence="1">Muscle</tissue>
    </source>
</reference>